<dbReference type="GO" id="GO:0003676">
    <property type="term" value="F:nucleic acid binding"/>
    <property type="evidence" value="ECO:0007669"/>
    <property type="project" value="InterPro"/>
</dbReference>
<organism evidence="3 4">
    <name type="scientific">Calicophoron daubneyi</name>
    <name type="common">Rumen fluke</name>
    <name type="synonym">Paramphistomum daubneyi</name>
    <dbReference type="NCBI Taxonomy" id="300641"/>
    <lineage>
        <taxon>Eukaryota</taxon>
        <taxon>Metazoa</taxon>
        <taxon>Spiralia</taxon>
        <taxon>Lophotrochozoa</taxon>
        <taxon>Platyhelminthes</taxon>
        <taxon>Trematoda</taxon>
        <taxon>Digenea</taxon>
        <taxon>Plagiorchiida</taxon>
        <taxon>Pronocephalata</taxon>
        <taxon>Paramphistomoidea</taxon>
        <taxon>Paramphistomidae</taxon>
        <taxon>Calicophoron</taxon>
    </lineage>
</organism>
<evidence type="ECO:0000313" key="4">
    <source>
        <dbReference type="Proteomes" id="UP001497525"/>
    </source>
</evidence>
<dbReference type="GO" id="GO:0008270">
    <property type="term" value="F:zinc ion binding"/>
    <property type="evidence" value="ECO:0007669"/>
    <property type="project" value="InterPro"/>
</dbReference>
<sequence>MATKAGVIGQVPFTIDSTSVDLGCDDTDRNETNNSGQACDLQDEGNQRCLKKGPIFICETCNVPVPATQYKEHAEGMRHKKKLNQSTSDNTNPANGAVGVSETEEFRCIACDLLCCSKDQLASHMNGKKHAKRCRQKAATYVEALKPKSPAEVEFTGSVLGKLSKKRKKPFRQNTCELLEEDIKRVKELEFSLITDFPTPFEPPYCYEKEEMNESGDFEFQPKRVADGGEPNRKRRLCVHDNCLLIRALKHYVSALEKIECADSHKNGPPAEESS</sequence>
<dbReference type="Proteomes" id="UP001497525">
    <property type="component" value="Unassembled WGS sequence"/>
</dbReference>
<comment type="caution">
    <text evidence="3">The sequence shown here is derived from an EMBL/GenBank/DDBJ whole genome shotgun (WGS) entry which is preliminary data.</text>
</comment>
<proteinExistence type="predicted"/>
<name>A0AAV2TAQ4_CALDB</name>
<dbReference type="EMBL" id="CAXLJL010000156">
    <property type="protein sequence ID" value="CAL5133366.1"/>
    <property type="molecule type" value="Genomic_DNA"/>
</dbReference>
<dbReference type="SUPFAM" id="SSF57667">
    <property type="entry name" value="beta-beta-alpha zinc fingers"/>
    <property type="match status" value="1"/>
</dbReference>
<feature type="region of interest" description="Disordered" evidence="1">
    <location>
        <begin position="73"/>
        <end position="96"/>
    </location>
</feature>
<dbReference type="Pfam" id="PF12874">
    <property type="entry name" value="zf-met"/>
    <property type="match status" value="1"/>
</dbReference>
<gene>
    <name evidence="3" type="ORF">CDAUBV1_LOCUS6614</name>
</gene>
<feature type="compositionally biased region" description="Polar residues" evidence="1">
    <location>
        <begin position="84"/>
        <end position="94"/>
    </location>
</feature>
<accession>A0AAV2TAQ4</accession>
<dbReference type="Gene3D" id="3.30.160.60">
    <property type="entry name" value="Classic Zinc Finger"/>
    <property type="match status" value="1"/>
</dbReference>
<evidence type="ECO:0000313" key="3">
    <source>
        <dbReference type="EMBL" id="CAL5133366.1"/>
    </source>
</evidence>
<feature type="domain" description="U1-type" evidence="2">
    <location>
        <begin position="53"/>
        <end position="86"/>
    </location>
</feature>
<evidence type="ECO:0000259" key="2">
    <source>
        <dbReference type="SMART" id="SM00451"/>
    </source>
</evidence>
<dbReference type="AlphaFoldDB" id="A0AAV2TAQ4"/>
<feature type="domain" description="U1-type" evidence="2">
    <location>
        <begin position="103"/>
        <end position="137"/>
    </location>
</feature>
<dbReference type="SMART" id="SM00451">
    <property type="entry name" value="ZnF_U1"/>
    <property type="match status" value="2"/>
</dbReference>
<reference evidence="3" key="1">
    <citation type="submission" date="2024-06" db="EMBL/GenBank/DDBJ databases">
        <authorList>
            <person name="Liu X."/>
            <person name="Lenzi L."/>
            <person name="Haldenby T S."/>
            <person name="Uol C."/>
        </authorList>
    </citation>
    <scope>NUCLEOTIDE SEQUENCE</scope>
</reference>
<evidence type="ECO:0000256" key="1">
    <source>
        <dbReference type="SAM" id="MobiDB-lite"/>
    </source>
</evidence>
<dbReference type="InterPro" id="IPR036236">
    <property type="entry name" value="Znf_C2H2_sf"/>
</dbReference>
<protein>
    <recommendedName>
        <fullName evidence="2">U1-type domain-containing protein</fullName>
    </recommendedName>
</protein>
<dbReference type="InterPro" id="IPR003604">
    <property type="entry name" value="Matrin/U1-like-C_Znf_C2H2"/>
</dbReference>
<dbReference type="InterPro" id="IPR013087">
    <property type="entry name" value="Znf_C2H2_type"/>
</dbReference>